<dbReference type="AlphaFoldDB" id="A0A846RMD1"/>
<proteinExistence type="inferred from homology"/>
<dbReference type="Proteomes" id="UP000547458">
    <property type="component" value="Unassembled WGS sequence"/>
</dbReference>
<comment type="caution">
    <text evidence="8">The sequence shown here is derived from an EMBL/GenBank/DDBJ whole genome shotgun (WGS) entry which is preliminary data.</text>
</comment>
<protein>
    <recommendedName>
        <fullName evidence="7">Carbohydrate kinase PfkB domain-containing protein</fullName>
    </recommendedName>
</protein>
<evidence type="ECO:0000313" key="8">
    <source>
        <dbReference type="EMBL" id="NJC20985.1"/>
    </source>
</evidence>
<evidence type="ECO:0000256" key="5">
    <source>
        <dbReference type="ARBA" id="ARBA00022840"/>
    </source>
</evidence>
<dbReference type="SUPFAM" id="SSF53613">
    <property type="entry name" value="Ribokinase-like"/>
    <property type="match status" value="1"/>
</dbReference>
<evidence type="ECO:0000256" key="1">
    <source>
        <dbReference type="ARBA" id="ARBA00010688"/>
    </source>
</evidence>
<keyword evidence="3" id="KW-0547">Nucleotide-binding</keyword>
<evidence type="ECO:0000256" key="3">
    <source>
        <dbReference type="ARBA" id="ARBA00022741"/>
    </source>
</evidence>
<comment type="similarity">
    <text evidence="1">Belongs to the carbohydrate kinase PfkB family.</text>
</comment>
<accession>A0A846RMD1</accession>
<dbReference type="PANTHER" id="PTHR46566:SF5">
    <property type="entry name" value="1-PHOSPHOFRUCTOKINASE"/>
    <property type="match status" value="1"/>
</dbReference>
<keyword evidence="5" id="KW-0067">ATP-binding</keyword>
<reference evidence="8 9" key="1">
    <citation type="submission" date="2020-03" db="EMBL/GenBank/DDBJ databases">
        <title>Sequencing the genomes of 1000 actinobacteria strains.</title>
        <authorList>
            <person name="Klenk H.-P."/>
        </authorList>
    </citation>
    <scope>NUCLEOTIDE SEQUENCE [LARGE SCALE GENOMIC DNA]</scope>
    <source>
        <strain evidence="8 9">DSM 16403</strain>
    </source>
</reference>
<evidence type="ECO:0000313" key="9">
    <source>
        <dbReference type="Proteomes" id="UP000547458"/>
    </source>
</evidence>
<keyword evidence="9" id="KW-1185">Reference proteome</keyword>
<dbReference type="NCBIfam" id="TIGR03168">
    <property type="entry name" value="1-PFK"/>
    <property type="match status" value="1"/>
</dbReference>
<feature type="domain" description="Carbohydrate kinase PfkB" evidence="7">
    <location>
        <begin position="20"/>
        <end position="297"/>
    </location>
</feature>
<evidence type="ECO:0000256" key="6">
    <source>
        <dbReference type="PIRNR" id="PIRNR000535"/>
    </source>
</evidence>
<dbReference type="InterPro" id="IPR002173">
    <property type="entry name" value="Carboh/pur_kinase_PfkB_CS"/>
</dbReference>
<dbReference type="EMBL" id="JAATJL010000001">
    <property type="protein sequence ID" value="NJC20985.1"/>
    <property type="molecule type" value="Genomic_DNA"/>
</dbReference>
<dbReference type="Gene3D" id="3.40.1190.20">
    <property type="match status" value="1"/>
</dbReference>
<keyword evidence="4" id="KW-0418">Kinase</keyword>
<evidence type="ECO:0000259" key="7">
    <source>
        <dbReference type="Pfam" id="PF00294"/>
    </source>
</evidence>
<organism evidence="8 9">
    <name type="scientific">Arthrobacter pigmenti</name>
    <dbReference type="NCBI Taxonomy" id="271432"/>
    <lineage>
        <taxon>Bacteria</taxon>
        <taxon>Bacillati</taxon>
        <taxon>Actinomycetota</taxon>
        <taxon>Actinomycetes</taxon>
        <taxon>Micrococcales</taxon>
        <taxon>Micrococcaceae</taxon>
        <taxon>Arthrobacter</taxon>
    </lineage>
</organism>
<dbReference type="GO" id="GO:0008443">
    <property type="term" value="F:phosphofructokinase activity"/>
    <property type="evidence" value="ECO:0007669"/>
    <property type="project" value="TreeGrafter"/>
</dbReference>
<name>A0A846RMD1_9MICC</name>
<dbReference type="PANTHER" id="PTHR46566">
    <property type="entry name" value="1-PHOSPHOFRUCTOKINASE-RELATED"/>
    <property type="match status" value="1"/>
</dbReference>
<evidence type="ECO:0000256" key="4">
    <source>
        <dbReference type="ARBA" id="ARBA00022777"/>
    </source>
</evidence>
<evidence type="ECO:0000256" key="2">
    <source>
        <dbReference type="ARBA" id="ARBA00022679"/>
    </source>
</evidence>
<dbReference type="Pfam" id="PF00294">
    <property type="entry name" value="PfkB"/>
    <property type="match status" value="1"/>
</dbReference>
<dbReference type="RefSeq" id="WP_167990221.1">
    <property type="nucleotide sequence ID" value="NZ_JAATJL010000001.1"/>
</dbReference>
<dbReference type="InterPro" id="IPR011611">
    <property type="entry name" value="PfkB_dom"/>
</dbReference>
<sequence length="331" mass="33923">MNGADNLRGPVVTVTPNPAVDLTYAVNGISAGGSHRVSRPLSRAGGKGINVARVIHQAGHSTLAITTVGGGSGTEFAAELDGSGVPHRLVPVDGPTRRSMAFVDSADGETSIFNEQGAPLTDPEWSELRAAVEEALPAAGCLIGSGSLPEGAPEDFYPWLAARAASYAVPCIIDTSGSAVLAAADAGADVLKPNNHELLEATGVTDISTAAGMLLDRGVKLLFVSCGADGLRLYTAEDRRTMWHAKLPERLAGNPTGAGDAAVAAIAVLLAANITDPEAMLRYATSWSAAAVLMPAAGEIHPSHPQLAGQVEISRISLADVSSQEETEHVT</sequence>
<gene>
    <name evidence="8" type="ORF">BJ994_000061</name>
</gene>
<dbReference type="GO" id="GO:0005524">
    <property type="term" value="F:ATP binding"/>
    <property type="evidence" value="ECO:0007669"/>
    <property type="project" value="UniProtKB-KW"/>
</dbReference>
<keyword evidence="2 6" id="KW-0808">Transferase</keyword>
<dbReference type="PIRSF" id="PIRSF000535">
    <property type="entry name" value="1PFK/6PFK/LacC"/>
    <property type="match status" value="1"/>
</dbReference>
<dbReference type="PROSITE" id="PS00584">
    <property type="entry name" value="PFKB_KINASES_2"/>
    <property type="match status" value="1"/>
</dbReference>
<dbReference type="GO" id="GO:0005829">
    <property type="term" value="C:cytosol"/>
    <property type="evidence" value="ECO:0007669"/>
    <property type="project" value="TreeGrafter"/>
</dbReference>
<dbReference type="InterPro" id="IPR017583">
    <property type="entry name" value="Tagatose/fructose_Pkinase"/>
</dbReference>
<dbReference type="InterPro" id="IPR029056">
    <property type="entry name" value="Ribokinase-like"/>
</dbReference>